<accession>G7EAM8</accession>
<reference evidence="1 2" key="1">
    <citation type="journal article" date="2011" name="J. Gen. Appl. Microbiol.">
        <title>Draft genome sequencing of the enigmatic basidiomycete Mixia osmundae.</title>
        <authorList>
            <person name="Nishida H."/>
            <person name="Nagatsuka Y."/>
            <person name="Sugiyama J."/>
        </authorList>
    </citation>
    <scope>NUCLEOTIDE SEQUENCE [LARGE SCALE GENOMIC DNA]</scope>
    <source>
        <strain evidence="2">CBS 9802 / IAM 14324 / JCM 22182 / KY 12970</strain>
    </source>
</reference>
<name>G7EAM8_MIXOS</name>
<keyword evidence="2" id="KW-1185">Reference proteome</keyword>
<sequence>MQTDRPLENVLSDFRLKLGLRSLLLLFTVCDDLSVWIDLYSSARDACCSFKR</sequence>
<reference evidence="1 2" key="2">
    <citation type="journal article" date="2012" name="Open Biol.">
        <title>Characteristics of nucleosomes and linker DNA regions on the genome of the basidiomycete Mixia osmundae revealed by mono- and dinucleosome mapping.</title>
        <authorList>
            <person name="Nishida H."/>
            <person name="Kondo S."/>
            <person name="Matsumoto T."/>
            <person name="Suzuki Y."/>
            <person name="Yoshikawa H."/>
            <person name="Taylor T.D."/>
            <person name="Sugiyama J."/>
        </authorList>
    </citation>
    <scope>NUCLEOTIDE SEQUENCE [LARGE SCALE GENOMIC DNA]</scope>
    <source>
        <strain evidence="2">CBS 9802 / IAM 14324 / JCM 22182 / KY 12970</strain>
    </source>
</reference>
<evidence type="ECO:0000313" key="1">
    <source>
        <dbReference type="EMBL" id="GAA99888.1"/>
    </source>
</evidence>
<organism evidence="1 2">
    <name type="scientific">Mixia osmundae (strain CBS 9802 / IAM 14324 / JCM 22182 / KY 12970)</name>
    <dbReference type="NCBI Taxonomy" id="764103"/>
    <lineage>
        <taxon>Eukaryota</taxon>
        <taxon>Fungi</taxon>
        <taxon>Dikarya</taxon>
        <taxon>Basidiomycota</taxon>
        <taxon>Pucciniomycotina</taxon>
        <taxon>Mixiomycetes</taxon>
        <taxon>Mixiales</taxon>
        <taxon>Mixiaceae</taxon>
        <taxon>Mixia</taxon>
    </lineage>
</organism>
<protein>
    <submittedName>
        <fullName evidence="1">Uncharacterized protein</fullName>
    </submittedName>
</protein>
<dbReference type="HOGENOM" id="CLU_3087762_0_0_1"/>
<dbReference type="AlphaFoldDB" id="G7EAM8"/>
<dbReference type="InParanoid" id="G7EAM8"/>
<dbReference type="EMBL" id="BABT02000241">
    <property type="protein sequence ID" value="GAA99888.1"/>
    <property type="molecule type" value="Genomic_DNA"/>
</dbReference>
<proteinExistence type="predicted"/>
<gene>
    <name evidence="1" type="primary">Mo06591</name>
    <name evidence="1" type="ORF">E5Q_06591</name>
</gene>
<dbReference type="Proteomes" id="UP000009131">
    <property type="component" value="Unassembled WGS sequence"/>
</dbReference>
<comment type="caution">
    <text evidence="1">The sequence shown here is derived from an EMBL/GenBank/DDBJ whole genome shotgun (WGS) entry which is preliminary data.</text>
</comment>
<evidence type="ECO:0000313" key="2">
    <source>
        <dbReference type="Proteomes" id="UP000009131"/>
    </source>
</evidence>